<dbReference type="STRING" id="1802694.A2918_03305"/>
<dbReference type="InterPro" id="IPR014710">
    <property type="entry name" value="RmlC-like_jellyroll"/>
</dbReference>
<dbReference type="Proteomes" id="UP000178227">
    <property type="component" value="Unassembled WGS sequence"/>
</dbReference>
<evidence type="ECO:0000313" key="1">
    <source>
        <dbReference type="EMBL" id="OGN22160.1"/>
    </source>
</evidence>
<organism evidence="1 2">
    <name type="scientific">Candidatus Yanofskybacteria bacterium RIFCSPLOWO2_01_FULL_42_49</name>
    <dbReference type="NCBI Taxonomy" id="1802694"/>
    <lineage>
        <taxon>Bacteria</taxon>
        <taxon>Candidatus Yanofskyibacteriota</taxon>
    </lineage>
</organism>
<name>A0A1F8GAU8_9BACT</name>
<dbReference type="GO" id="GO:0008830">
    <property type="term" value="F:dTDP-4-dehydrorhamnose 3,5-epimerase activity"/>
    <property type="evidence" value="ECO:0007669"/>
    <property type="project" value="InterPro"/>
</dbReference>
<evidence type="ECO:0000313" key="2">
    <source>
        <dbReference type="Proteomes" id="UP000178227"/>
    </source>
</evidence>
<protein>
    <recommendedName>
        <fullName evidence="3">Sugar 3,4-ketoisomerase QdtA cupin domain-containing protein</fullName>
    </recommendedName>
</protein>
<gene>
    <name evidence="1" type="ORF">A2918_03305</name>
</gene>
<reference evidence="1 2" key="1">
    <citation type="journal article" date="2016" name="Nat. Commun.">
        <title>Thousands of microbial genomes shed light on interconnected biogeochemical processes in an aquifer system.</title>
        <authorList>
            <person name="Anantharaman K."/>
            <person name="Brown C.T."/>
            <person name="Hug L.A."/>
            <person name="Sharon I."/>
            <person name="Castelle C.J."/>
            <person name="Probst A.J."/>
            <person name="Thomas B.C."/>
            <person name="Singh A."/>
            <person name="Wilkins M.J."/>
            <person name="Karaoz U."/>
            <person name="Brodie E.L."/>
            <person name="Williams K.H."/>
            <person name="Hubbard S.S."/>
            <person name="Banfield J.F."/>
        </authorList>
    </citation>
    <scope>NUCLEOTIDE SEQUENCE [LARGE SCALE GENOMIC DNA]</scope>
</reference>
<dbReference type="InterPro" id="IPR000888">
    <property type="entry name" value="RmlC-like"/>
</dbReference>
<dbReference type="InterPro" id="IPR011051">
    <property type="entry name" value="RmlC_Cupin_sf"/>
</dbReference>
<dbReference type="EMBL" id="MGKI01000014">
    <property type="protein sequence ID" value="OGN22160.1"/>
    <property type="molecule type" value="Genomic_DNA"/>
</dbReference>
<accession>A0A1F8GAU8</accession>
<dbReference type="SUPFAM" id="SSF51182">
    <property type="entry name" value="RmlC-like cupins"/>
    <property type="match status" value="1"/>
</dbReference>
<evidence type="ECO:0008006" key="3">
    <source>
        <dbReference type="Google" id="ProtNLM"/>
    </source>
</evidence>
<comment type="caution">
    <text evidence="1">The sequence shown here is derived from an EMBL/GenBank/DDBJ whole genome shotgun (WGS) entry which is preliminary data.</text>
</comment>
<dbReference type="Pfam" id="PF00908">
    <property type="entry name" value="dTDP_sugar_isom"/>
    <property type="match status" value="1"/>
</dbReference>
<proteinExistence type="predicted"/>
<dbReference type="Gene3D" id="2.60.120.10">
    <property type="entry name" value="Jelly Rolls"/>
    <property type="match status" value="1"/>
</dbReference>
<sequence length="158" mass="18245">MKQTKRMKKVNHNQPRAVEYPVFADDRGTFAPFINGLEEIAPKAGVIKRMYYVCNDSKEVVRGFHYHEKEWKFFVIVSGSAKFVALDPDKPDDKFQFVSSVRKNNLIIIPPFYANGWVSLSDDTILICASTSTTQESLKDDKRFDPYKWGDVWSVKAR</sequence>
<dbReference type="AlphaFoldDB" id="A0A1F8GAU8"/>